<gene>
    <name evidence="2" type="ORF">SAMN05444277_11290</name>
</gene>
<accession>A0A1I5YIQ4</accession>
<dbReference type="EMBL" id="FOXQ01000012">
    <property type="protein sequence ID" value="SFQ44094.1"/>
    <property type="molecule type" value="Genomic_DNA"/>
</dbReference>
<dbReference type="Pfam" id="PF08522">
    <property type="entry name" value="BT_3987-like_N"/>
    <property type="match status" value="1"/>
</dbReference>
<organism evidence="2 3">
    <name type="scientific">Parafilimonas terrae</name>
    <dbReference type="NCBI Taxonomy" id="1465490"/>
    <lineage>
        <taxon>Bacteria</taxon>
        <taxon>Pseudomonadati</taxon>
        <taxon>Bacteroidota</taxon>
        <taxon>Chitinophagia</taxon>
        <taxon>Chitinophagales</taxon>
        <taxon>Chitinophagaceae</taxon>
        <taxon>Parafilimonas</taxon>
    </lineage>
</organism>
<dbReference type="InterPro" id="IPR013728">
    <property type="entry name" value="BT_3987-like_N"/>
</dbReference>
<name>A0A1I5YIQ4_9BACT</name>
<keyword evidence="3" id="KW-1185">Reference proteome</keyword>
<protein>
    <submittedName>
        <fullName evidence="2">F5/8 type C domain-containing protein</fullName>
    </submittedName>
</protein>
<dbReference type="Proteomes" id="UP000199031">
    <property type="component" value="Unassembled WGS sequence"/>
</dbReference>
<sequence>MSCLNKQEKLPRNFSFNTIIFLLFALVMASCVKNDDLVSPQEGTIYMPQAYQDRATMTIYKVDSIQGITFGAAYSGFKSASTDITVEFRVDTSLVTAYNASNAAYLGYSYHAIPADAYTVTSTTGIIPAGKTSTDSMQIMIDGSKLSFGVRYLLPVRLVSASSGAIDSSLSIAYFKLDTLLTRSRDLTSTGTLTVSDENSGGADAGEGSKKLVDNDYGTKFLSFDYNPNFWTQLHLSSAQKLDAYTITSGNDAPERDPKTWQFQGSNDGVNWTTLDTRTNESFSDRLLTRRFDFSTTEAYSYYRLYITENGGSGLIQITEWRLLQYY</sequence>
<dbReference type="AlphaFoldDB" id="A0A1I5YIQ4"/>
<dbReference type="Gene3D" id="2.60.120.260">
    <property type="entry name" value="Galactose-binding domain-like"/>
    <property type="match status" value="1"/>
</dbReference>
<dbReference type="RefSeq" id="WP_090661449.1">
    <property type="nucleotide sequence ID" value="NZ_FOXQ01000012.1"/>
</dbReference>
<evidence type="ECO:0000259" key="1">
    <source>
        <dbReference type="PROSITE" id="PS50022"/>
    </source>
</evidence>
<evidence type="ECO:0000313" key="2">
    <source>
        <dbReference type="EMBL" id="SFQ44094.1"/>
    </source>
</evidence>
<dbReference type="STRING" id="1465490.SAMN05444277_11290"/>
<dbReference type="PROSITE" id="PS50022">
    <property type="entry name" value="FA58C_3"/>
    <property type="match status" value="1"/>
</dbReference>
<dbReference type="PROSITE" id="PS51257">
    <property type="entry name" value="PROKAR_LIPOPROTEIN"/>
    <property type="match status" value="1"/>
</dbReference>
<proteinExistence type="predicted"/>
<dbReference type="OrthoDB" id="792783at2"/>
<dbReference type="Pfam" id="PF00754">
    <property type="entry name" value="F5_F8_type_C"/>
    <property type="match status" value="1"/>
</dbReference>
<dbReference type="InterPro" id="IPR000421">
    <property type="entry name" value="FA58C"/>
</dbReference>
<feature type="domain" description="F5/8 type C" evidence="1">
    <location>
        <begin position="175"/>
        <end position="283"/>
    </location>
</feature>
<dbReference type="InterPro" id="IPR008979">
    <property type="entry name" value="Galactose-bd-like_sf"/>
</dbReference>
<reference evidence="2 3" key="1">
    <citation type="submission" date="2016-10" db="EMBL/GenBank/DDBJ databases">
        <authorList>
            <person name="de Groot N.N."/>
        </authorList>
    </citation>
    <scope>NUCLEOTIDE SEQUENCE [LARGE SCALE GENOMIC DNA]</scope>
    <source>
        <strain evidence="2 3">DSM 28286</strain>
    </source>
</reference>
<dbReference type="SUPFAM" id="SSF49785">
    <property type="entry name" value="Galactose-binding domain-like"/>
    <property type="match status" value="1"/>
</dbReference>
<evidence type="ECO:0000313" key="3">
    <source>
        <dbReference type="Proteomes" id="UP000199031"/>
    </source>
</evidence>
<dbReference type="Gene3D" id="2.60.40.1740">
    <property type="entry name" value="hypothetical protein (bacova_03559)"/>
    <property type="match status" value="1"/>
</dbReference>